<feature type="site" description="Important for catalytic activity, responsible for pKa modulation of the active site Glu and correct orientation of both the proton donor and substrate" evidence="8">
    <location>
        <position position="247"/>
    </location>
</feature>
<reference evidence="11 12" key="1">
    <citation type="submission" date="2019-07" db="EMBL/GenBank/DDBJ databases">
        <title>Whole genome shotgun sequence of Halolactibacillus alkaliphilus NBRC 103919.</title>
        <authorList>
            <person name="Hosoyama A."/>
            <person name="Uohara A."/>
            <person name="Ohji S."/>
            <person name="Ichikawa N."/>
        </authorList>
    </citation>
    <scope>NUCLEOTIDE SEQUENCE [LARGE SCALE GENOMIC DNA]</scope>
    <source>
        <strain evidence="11 12">NBRC 103919</strain>
    </source>
</reference>
<dbReference type="InterPro" id="IPR023296">
    <property type="entry name" value="Glyco_hydro_beta-prop_sf"/>
</dbReference>
<dbReference type="InterPro" id="IPR046780">
    <property type="entry name" value="aBig_2"/>
</dbReference>
<dbReference type="EMBL" id="BJYE01000003">
    <property type="protein sequence ID" value="GEN55894.1"/>
    <property type="molecule type" value="Genomic_DNA"/>
</dbReference>
<dbReference type="Proteomes" id="UP000321400">
    <property type="component" value="Unassembled WGS sequence"/>
</dbReference>
<evidence type="ECO:0000256" key="7">
    <source>
        <dbReference type="PIRSR" id="PIRSR606710-1"/>
    </source>
</evidence>
<evidence type="ECO:0000256" key="3">
    <source>
        <dbReference type="ARBA" id="ARBA00022729"/>
    </source>
</evidence>
<dbReference type="InterPro" id="IPR032291">
    <property type="entry name" value="Abn2_C"/>
</dbReference>
<evidence type="ECO:0000256" key="9">
    <source>
        <dbReference type="SAM" id="Phobius"/>
    </source>
</evidence>
<dbReference type="Pfam" id="PF13385">
    <property type="entry name" value="Laminin_G_3"/>
    <property type="match status" value="1"/>
</dbReference>
<evidence type="ECO:0000313" key="11">
    <source>
        <dbReference type="EMBL" id="GEN55894.1"/>
    </source>
</evidence>
<keyword evidence="5" id="KW-1015">Disulfide bond</keyword>
<dbReference type="Pfam" id="PF20578">
    <property type="entry name" value="aBig_2"/>
    <property type="match status" value="1"/>
</dbReference>
<keyword evidence="9" id="KW-0812">Transmembrane</keyword>
<evidence type="ECO:0000256" key="1">
    <source>
        <dbReference type="ARBA" id="ARBA00004834"/>
    </source>
</evidence>
<accession>A0A511WXP7</accession>
<dbReference type="SMART" id="SM00560">
    <property type="entry name" value="LamGL"/>
    <property type="match status" value="1"/>
</dbReference>
<feature type="active site" description="Proton acceptor" evidence="7">
    <location>
        <position position="64"/>
    </location>
</feature>
<evidence type="ECO:0000256" key="2">
    <source>
        <dbReference type="ARBA" id="ARBA00009865"/>
    </source>
</evidence>
<keyword evidence="9" id="KW-0472">Membrane</keyword>
<organism evidence="11 12">
    <name type="scientific">Halolactibacillus alkaliphilus</name>
    <dbReference type="NCBI Taxonomy" id="442899"/>
    <lineage>
        <taxon>Bacteria</taxon>
        <taxon>Bacillati</taxon>
        <taxon>Bacillota</taxon>
        <taxon>Bacilli</taxon>
        <taxon>Bacillales</taxon>
        <taxon>Bacillaceae</taxon>
        <taxon>Halolactibacillus</taxon>
    </lineage>
</organism>
<evidence type="ECO:0000259" key="10">
    <source>
        <dbReference type="SMART" id="SM00560"/>
    </source>
</evidence>
<dbReference type="PANTHER" id="PTHR43301:SF3">
    <property type="entry name" value="ARABINAN ENDO-1,5-ALPHA-L-ARABINOSIDASE A-RELATED"/>
    <property type="match status" value="1"/>
</dbReference>
<dbReference type="RefSeq" id="WP_229675475.1">
    <property type="nucleotide sequence ID" value="NZ_BJYE01000003.1"/>
</dbReference>
<sequence length="852" mass="94804">MKRKAWIIMITLLVIALVIIIYQGIRQENNDARTNENGVSDEKQSEVFASTLSEPTYKDVSVHDPSIIKVDDAFYVFGTHIEAAKSSDLMSWERFSNGYTTPGNVLYGDLSENLQTSFLWAGEDDADASGGFAVWAPDIFWNEHYINDDGTTGAFMMHYSASSTYVRSAIGFAVSKDIEGPYRYVDTLVYSGFTENEVYDENSDVNKQWKNTHLNALIADGKISDVNEAWFNADGSFNNRHYPNAIDANVFFDTEGQLYMTYGSWSGGIFILELDKETGAVMYPKADGETDDGRMIDRYFGTKISGGYYESGEGPYIEYNPETGFYYLYVTYGWLGADGGYHMRQFKSADPMGPYIDAAGAPAVLPPNQSNTQFGNKLMGNFLFLRDSHEPGFGPGQGYMSPGHNSVYTDPDTGQQFLVFHTRFPNQGESFQMRIHQMFMNKHDWGVVAPKRYAGEVLNNEITEQDIAGTYKYINHGKDSSDVVKESTKIELHTDGTITGAIDGMWQKDGYYATITINDVTYDGVFVEVWDELNKQGTLSFTALSETGVSIWGVQAIEETREAKEIAVDIANDLTVPSEVTGDVTLKTEAIYDTTITWESSHPSVLSTDGEVVRRDGEDVEVTLVATITHEGEVVEKTFDVTIVGVKEATIIAHYAFDGDLSDQTGNHTALQPMAERIDIEGDAVAFKEGVTNQAVFLDGTAGLRLNDGLISTPSYTISLFVKPYALTQHTTVFFGANNPDEWMSVVPFGHNDQTLLWAGSTTWFDASANRRIEIDVWSHIAVAVDGDRVRLYLDGEEMFHGEGIPYRFDMSSYFALGVNHWDVPFEGLIDEVKVFDGALTAKDIKEFIEAL</sequence>
<dbReference type="GO" id="GO:0005975">
    <property type="term" value="P:carbohydrate metabolic process"/>
    <property type="evidence" value="ECO:0007669"/>
    <property type="project" value="InterPro"/>
</dbReference>
<keyword evidence="4" id="KW-0378">Hydrolase</keyword>
<feature type="active site" description="Proton donor" evidence="7">
    <location>
        <position position="313"/>
    </location>
</feature>
<comment type="pathway">
    <text evidence="1">Glycan metabolism; L-arabinan degradation.</text>
</comment>
<keyword evidence="9" id="KW-1133">Transmembrane helix</keyword>
<dbReference type="GO" id="GO:0004553">
    <property type="term" value="F:hydrolase activity, hydrolyzing O-glycosyl compounds"/>
    <property type="evidence" value="ECO:0007669"/>
    <property type="project" value="InterPro"/>
</dbReference>
<evidence type="ECO:0000256" key="6">
    <source>
        <dbReference type="ARBA" id="ARBA00023295"/>
    </source>
</evidence>
<feature type="domain" description="LamG-like jellyroll fold" evidence="10">
    <location>
        <begin position="714"/>
        <end position="843"/>
    </location>
</feature>
<dbReference type="AlphaFoldDB" id="A0A511WXP7"/>
<evidence type="ECO:0000313" key="12">
    <source>
        <dbReference type="Proteomes" id="UP000321400"/>
    </source>
</evidence>
<dbReference type="Gene3D" id="2.60.120.200">
    <property type="match status" value="1"/>
</dbReference>
<evidence type="ECO:0000256" key="8">
    <source>
        <dbReference type="PIRSR" id="PIRSR606710-2"/>
    </source>
</evidence>
<keyword evidence="6" id="KW-0326">Glycosidase</keyword>
<keyword evidence="12" id="KW-1185">Reference proteome</keyword>
<dbReference type="Gene3D" id="2.115.10.20">
    <property type="entry name" value="Glycosyl hydrolase domain, family 43"/>
    <property type="match status" value="1"/>
</dbReference>
<dbReference type="SUPFAM" id="SSF75005">
    <property type="entry name" value="Arabinanase/levansucrase/invertase"/>
    <property type="match status" value="1"/>
</dbReference>
<gene>
    <name evidence="11" type="ORF">HAL01_03580</name>
</gene>
<evidence type="ECO:0000256" key="4">
    <source>
        <dbReference type="ARBA" id="ARBA00022801"/>
    </source>
</evidence>
<protein>
    <recommendedName>
        <fullName evidence="10">LamG-like jellyroll fold domain-containing protein</fullName>
    </recommendedName>
</protein>
<proteinExistence type="inferred from homology"/>
<dbReference type="InterPro" id="IPR006710">
    <property type="entry name" value="Glyco_hydro_43"/>
</dbReference>
<dbReference type="InterPro" id="IPR006558">
    <property type="entry name" value="LamG-like"/>
</dbReference>
<dbReference type="Pfam" id="PF04616">
    <property type="entry name" value="Glyco_hydro_43"/>
    <property type="match status" value="1"/>
</dbReference>
<dbReference type="PANTHER" id="PTHR43301">
    <property type="entry name" value="ARABINAN ENDO-1,5-ALPHA-L-ARABINOSIDASE"/>
    <property type="match status" value="1"/>
</dbReference>
<dbReference type="InterPro" id="IPR050727">
    <property type="entry name" value="GH43_arabinanases"/>
</dbReference>
<comment type="similarity">
    <text evidence="2">Belongs to the glycosyl hydrolase 43 family.</text>
</comment>
<feature type="transmembrane region" description="Helical" evidence="9">
    <location>
        <begin position="7"/>
        <end position="25"/>
    </location>
</feature>
<dbReference type="CDD" id="cd18832">
    <property type="entry name" value="GH43_GsAbnA-like"/>
    <property type="match status" value="1"/>
</dbReference>
<comment type="caution">
    <text evidence="11">The sequence shown here is derived from an EMBL/GenBank/DDBJ whole genome shotgun (WGS) entry which is preliminary data.</text>
</comment>
<name>A0A511WXP7_9BACI</name>
<dbReference type="STRING" id="442899.SAMN05720591_10358"/>
<dbReference type="Gene3D" id="2.40.128.10">
    <property type="match status" value="1"/>
</dbReference>
<evidence type="ECO:0000256" key="5">
    <source>
        <dbReference type="ARBA" id="ARBA00023157"/>
    </source>
</evidence>
<keyword evidence="3" id="KW-0732">Signal</keyword>
<dbReference type="InterPro" id="IPR013320">
    <property type="entry name" value="ConA-like_dom_sf"/>
</dbReference>
<dbReference type="Pfam" id="PF16369">
    <property type="entry name" value="GH43_C"/>
    <property type="match status" value="1"/>
</dbReference>
<dbReference type="SUPFAM" id="SSF49899">
    <property type="entry name" value="Concanavalin A-like lectins/glucanases"/>
    <property type="match status" value="1"/>
</dbReference>